<comment type="caution">
    <text evidence="3">The sequence shown here is derived from an EMBL/GenBank/DDBJ whole genome shotgun (WGS) entry which is preliminary data.</text>
</comment>
<dbReference type="InterPro" id="IPR011059">
    <property type="entry name" value="Metal-dep_hydrolase_composite"/>
</dbReference>
<protein>
    <submittedName>
        <fullName evidence="3">Amidohydrolase</fullName>
    </submittedName>
</protein>
<reference evidence="3 4" key="1">
    <citation type="submission" date="2017-11" db="EMBL/GenBank/DDBJ databases">
        <title>Evolution of Phototrophy in the Chloroflexi Phylum Driven by Horizontal Gene Transfer.</title>
        <authorList>
            <person name="Ward L.M."/>
            <person name="Hemp J."/>
            <person name="Shih P.M."/>
            <person name="Mcglynn S.E."/>
            <person name="Fischer W."/>
        </authorList>
    </citation>
    <scope>NUCLEOTIDE SEQUENCE [LARGE SCALE GENOMIC DNA]</scope>
    <source>
        <strain evidence="3">JP3_7</strain>
    </source>
</reference>
<dbReference type="AlphaFoldDB" id="A0A2M8QBV7"/>
<dbReference type="EMBL" id="PGTN01000057">
    <property type="protein sequence ID" value="PJF47279.1"/>
    <property type="molecule type" value="Genomic_DNA"/>
</dbReference>
<dbReference type="Pfam" id="PF01979">
    <property type="entry name" value="Amidohydro_1"/>
    <property type="match status" value="1"/>
</dbReference>
<dbReference type="InterPro" id="IPR032466">
    <property type="entry name" value="Metal_Hydrolase"/>
</dbReference>
<proteinExistence type="predicted"/>
<sequence>MAILIEHVDVLDPTAPRSIARDQSILIESSRISEVAPSRELNLASIANRKAQIGNLEVINGRHLLAIPGLISAHTHSPENYMRGATECMPLEPWLVWLYGTCGEYTARDHYLCAAMSAIEMLLSGVTGSLDHLWHSGPWQREYLDAAMEAYRDSGIRATVAPMYDDHDYVLDAADALGYDLRGSVYGLSHGGYRPDRDDYRRGVLRDNLAMFDDWMRDWHRSHGGRLQTFLGPAAGQLVTTECLQWSLELARKHGAGVHMHCVETRVQDYCIRRARGKTVIHWLYDEDLLSPEVTLPHSVWIRRADDLDRLAERGAIPVHNPAANLKLGSGLMPMRAMRDRGITVALGVDGACSSDNQNMFDAIKLAALIHNLTHRDPRAWITAREAFEAGTLGGAAAMLLGGQLGRLQSGQLADIVLLDTRTATLAPMNDAYGMLVHCETGASVRHVIVNGDVVVRDRKLLTLDADALIAEFFERVDALPFRRPLDPKTQKDVDDCWAFWREVMQRMEGEDPSS</sequence>
<dbReference type="PANTHER" id="PTHR43794:SF11">
    <property type="entry name" value="AMIDOHYDROLASE-RELATED DOMAIN-CONTAINING PROTEIN"/>
    <property type="match status" value="1"/>
</dbReference>
<dbReference type="Proteomes" id="UP000230790">
    <property type="component" value="Unassembled WGS sequence"/>
</dbReference>
<evidence type="ECO:0000256" key="1">
    <source>
        <dbReference type="ARBA" id="ARBA00022801"/>
    </source>
</evidence>
<dbReference type="InterPro" id="IPR050287">
    <property type="entry name" value="MTA/SAH_deaminase"/>
</dbReference>
<gene>
    <name evidence="3" type="ORF">CUN48_09500</name>
</gene>
<keyword evidence="1 3" id="KW-0378">Hydrolase</keyword>
<evidence type="ECO:0000313" key="4">
    <source>
        <dbReference type="Proteomes" id="UP000230790"/>
    </source>
</evidence>
<dbReference type="Gene3D" id="3.20.20.140">
    <property type="entry name" value="Metal-dependent hydrolases"/>
    <property type="match status" value="1"/>
</dbReference>
<dbReference type="SUPFAM" id="SSF51556">
    <property type="entry name" value="Metallo-dependent hydrolases"/>
    <property type="match status" value="1"/>
</dbReference>
<organism evidence="3 4">
    <name type="scientific">Candidatus Thermofonsia Clade 3 bacterium</name>
    <dbReference type="NCBI Taxonomy" id="2364212"/>
    <lineage>
        <taxon>Bacteria</taxon>
        <taxon>Bacillati</taxon>
        <taxon>Chloroflexota</taxon>
        <taxon>Candidatus Thermofontia</taxon>
        <taxon>Candidatus Thermofonsia Clade 3</taxon>
    </lineage>
</organism>
<evidence type="ECO:0000259" key="2">
    <source>
        <dbReference type="Pfam" id="PF01979"/>
    </source>
</evidence>
<dbReference type="Gene3D" id="2.30.40.10">
    <property type="entry name" value="Urease, subunit C, domain 1"/>
    <property type="match status" value="1"/>
</dbReference>
<feature type="domain" description="Amidohydrolase-related" evidence="2">
    <location>
        <begin position="66"/>
        <end position="455"/>
    </location>
</feature>
<dbReference type="PANTHER" id="PTHR43794">
    <property type="entry name" value="AMINOHYDROLASE SSNA-RELATED"/>
    <property type="match status" value="1"/>
</dbReference>
<name>A0A2M8QBV7_9CHLR</name>
<dbReference type="GO" id="GO:0016810">
    <property type="term" value="F:hydrolase activity, acting on carbon-nitrogen (but not peptide) bonds"/>
    <property type="evidence" value="ECO:0007669"/>
    <property type="project" value="InterPro"/>
</dbReference>
<dbReference type="InterPro" id="IPR006680">
    <property type="entry name" value="Amidohydro-rel"/>
</dbReference>
<dbReference type="SUPFAM" id="SSF51338">
    <property type="entry name" value="Composite domain of metallo-dependent hydrolases"/>
    <property type="match status" value="1"/>
</dbReference>
<evidence type="ECO:0000313" key="3">
    <source>
        <dbReference type="EMBL" id="PJF47279.1"/>
    </source>
</evidence>
<accession>A0A2M8QBV7</accession>